<reference evidence="1" key="1">
    <citation type="submission" date="2018-08" db="EMBL/GenBank/DDBJ databases">
        <authorList>
            <person name="Rossello M."/>
        </authorList>
    </citation>
    <scope>NUCLEOTIDE SEQUENCE [LARGE SCALE GENOMIC DNA]</scope>
    <source>
        <strain evidence="1">cv. Chinese Spring</strain>
    </source>
</reference>
<dbReference type="Gramene" id="TraesWEE_scaffold_008968_01G000100.1">
    <property type="protein sequence ID" value="TraesWEE_scaffold_008968_01G000100.1"/>
    <property type="gene ID" value="TraesWEE_scaffold_008968_01G000100"/>
</dbReference>
<evidence type="ECO:0000313" key="1">
    <source>
        <dbReference type="EnsemblPlants" id="TraesCS6B02G367500.1.cds1"/>
    </source>
</evidence>
<dbReference type="Gramene" id="TraesCS6B02G367500.1">
    <property type="protein sequence ID" value="TraesCS6B02G367500.1.cds1"/>
    <property type="gene ID" value="TraesCS6B02G367500"/>
</dbReference>
<dbReference type="Gramene" id="TraesCS6B03G1039200.1">
    <property type="protein sequence ID" value="TraesCS6B03G1039200.1.CDS1"/>
    <property type="gene ID" value="TraesCS6B03G1039200"/>
</dbReference>
<evidence type="ECO:0000313" key="2">
    <source>
        <dbReference type="Proteomes" id="UP000019116"/>
    </source>
</evidence>
<accession>A0A3B6PQ70</accession>
<dbReference type="Gramene" id="TraesJAG6B03G03590960.1">
    <property type="protein sequence ID" value="TraesJAG6B03G03590960.1.CDS1"/>
    <property type="gene ID" value="TraesJAG6B03G03590960"/>
</dbReference>
<dbReference type="EnsemblPlants" id="TraesCS6B02G367500.1">
    <property type="protein sequence ID" value="TraesCS6B02G367500.1.cds1"/>
    <property type="gene ID" value="TraesCS6B02G367500"/>
</dbReference>
<dbReference type="Proteomes" id="UP000019116">
    <property type="component" value="Chromosome 6B"/>
</dbReference>
<reference evidence="1" key="2">
    <citation type="submission" date="2018-10" db="UniProtKB">
        <authorList>
            <consortium name="EnsemblPlants"/>
        </authorList>
    </citation>
    <scope>IDENTIFICATION</scope>
</reference>
<dbReference type="Gramene" id="TraesARI6B03G03561870.1">
    <property type="protein sequence ID" value="TraesARI6B03G03561870.1.CDS1"/>
    <property type="gene ID" value="TraesARI6B03G03561870"/>
</dbReference>
<dbReference type="AlphaFoldDB" id="A0A3B6PQ70"/>
<organism evidence="1">
    <name type="scientific">Triticum aestivum</name>
    <name type="common">Wheat</name>
    <dbReference type="NCBI Taxonomy" id="4565"/>
    <lineage>
        <taxon>Eukaryota</taxon>
        <taxon>Viridiplantae</taxon>
        <taxon>Streptophyta</taxon>
        <taxon>Embryophyta</taxon>
        <taxon>Tracheophyta</taxon>
        <taxon>Spermatophyta</taxon>
        <taxon>Magnoliopsida</taxon>
        <taxon>Liliopsida</taxon>
        <taxon>Poales</taxon>
        <taxon>Poaceae</taxon>
        <taxon>BOP clade</taxon>
        <taxon>Pooideae</taxon>
        <taxon>Triticodae</taxon>
        <taxon>Triticeae</taxon>
        <taxon>Triticinae</taxon>
        <taxon>Triticum</taxon>
    </lineage>
</organism>
<name>A0A3B6PQ70_WHEAT</name>
<dbReference type="Gramene" id="TraesLAC6B03G03556890.1">
    <property type="protein sequence ID" value="TraesLAC6B03G03556890.1.CDS1"/>
    <property type="gene ID" value="TraesLAC6B03G03556890"/>
</dbReference>
<protein>
    <submittedName>
        <fullName evidence="1">Uncharacterized protein</fullName>
    </submittedName>
</protein>
<sequence length="172" mass="18611">MPGIKRKAAGSGDVPDAGAGEASLASLAVRRERLKASLLSFPEAAALDELQLDDAADRIFKEYDPSTATPTPEGMVRLDDDSIIAAFSFANLLLTSTAEDEPPAGVDPLVWLDERRQALDEATKRSEPNNSRLVIAKIRVDLLTKGYVELPKPYVECMPVPPTVRARSPPRT</sequence>
<proteinExistence type="predicted"/>
<dbReference type="Gramene" id="TraesPARA_EIv1.0_2093990.1">
    <property type="protein sequence ID" value="TraesPARA_EIv1.0_2093990.1.CDS1"/>
    <property type="gene ID" value="TraesPARA_EIv1.0_2093990"/>
</dbReference>
<keyword evidence="2" id="KW-1185">Reference proteome</keyword>
<dbReference type="Gramene" id="TraesRN6B0101020300.1">
    <property type="protein sequence ID" value="TraesRN6B0101020300.1"/>
    <property type="gene ID" value="TraesRN6B0101020300"/>
</dbReference>
<dbReference type="Gramene" id="TraesMAC6B03G03600640.1">
    <property type="protein sequence ID" value="TraesMAC6B03G03600640.1.CDS1"/>
    <property type="gene ID" value="TraesMAC6B03G03600640"/>
</dbReference>